<dbReference type="InterPro" id="IPR011990">
    <property type="entry name" value="TPR-like_helical_dom_sf"/>
</dbReference>
<evidence type="ECO:0000256" key="3">
    <source>
        <dbReference type="SAM" id="MobiDB-lite"/>
    </source>
</evidence>
<comment type="similarity">
    <text evidence="2">Belongs to the YPP1 family.</text>
</comment>
<dbReference type="PANTHER" id="PTHR23083">
    <property type="entry name" value="TETRATRICOPEPTIDE REPEAT PROTEIN, TPR"/>
    <property type="match status" value="1"/>
</dbReference>
<feature type="compositionally biased region" description="Basic and acidic residues" evidence="3">
    <location>
        <begin position="996"/>
        <end position="1012"/>
    </location>
</feature>
<feature type="compositionally biased region" description="Polar residues" evidence="3">
    <location>
        <begin position="806"/>
        <end position="826"/>
    </location>
</feature>
<dbReference type="InterPro" id="IPR051722">
    <property type="entry name" value="Endocytosis_PI4K-reg_protein"/>
</dbReference>
<dbReference type="Gene3D" id="1.25.40.10">
    <property type="entry name" value="Tetratricopeptide repeat domain"/>
    <property type="match status" value="1"/>
</dbReference>
<evidence type="ECO:0000256" key="2">
    <source>
        <dbReference type="ARBA" id="ARBA00038251"/>
    </source>
</evidence>
<keyword evidence="5" id="KW-1185">Reference proteome</keyword>
<gene>
    <name evidence="4" type="ORF">BB560_003527</name>
</gene>
<comment type="caution">
    <text evidence="4">The sequence shown here is derived from an EMBL/GenBank/DDBJ whole genome shotgun (WGS) entry which is preliminary data.</text>
</comment>
<dbReference type="OrthoDB" id="29013at2759"/>
<dbReference type="SUPFAM" id="SSF48452">
    <property type="entry name" value="TPR-like"/>
    <property type="match status" value="2"/>
</dbReference>
<feature type="region of interest" description="Disordered" evidence="3">
    <location>
        <begin position="911"/>
        <end position="938"/>
    </location>
</feature>
<evidence type="ECO:0000313" key="5">
    <source>
        <dbReference type="Proteomes" id="UP000245609"/>
    </source>
</evidence>
<dbReference type="Proteomes" id="UP000245609">
    <property type="component" value="Unassembled WGS sequence"/>
</dbReference>
<feature type="compositionally biased region" description="Polar residues" evidence="3">
    <location>
        <begin position="853"/>
        <end position="862"/>
    </location>
</feature>
<dbReference type="STRING" id="133381.A0A2T9ZBR8"/>
<name>A0A2T9ZBR8_9FUNG</name>
<reference evidence="4 5" key="1">
    <citation type="journal article" date="2018" name="MBio">
        <title>Comparative Genomics Reveals the Core Gene Toolbox for the Fungus-Insect Symbiosis.</title>
        <authorList>
            <person name="Wang Y."/>
            <person name="Stata M."/>
            <person name="Wang W."/>
            <person name="Stajich J.E."/>
            <person name="White M.M."/>
            <person name="Moncalvo J.M."/>
        </authorList>
    </citation>
    <scope>NUCLEOTIDE SEQUENCE [LARGE SCALE GENOMIC DNA]</scope>
    <source>
        <strain evidence="4 5">SC-DP-2</strain>
    </source>
</reference>
<dbReference type="EMBL" id="MBFS01000647">
    <property type="protein sequence ID" value="PVV02031.1"/>
    <property type="molecule type" value="Genomic_DNA"/>
</dbReference>
<feature type="region of interest" description="Disordered" evidence="3">
    <location>
        <begin position="982"/>
        <end position="1016"/>
    </location>
</feature>
<protein>
    <submittedName>
        <fullName evidence="4">Uncharacterized protein</fullName>
    </submittedName>
</protein>
<comment type="function">
    <text evidence="1">Involved in endocytosis.</text>
</comment>
<accession>A0A2T9ZBR8</accession>
<sequence>MKIDFEPTSHWQNDGKLFTTDSNNENTFFPYKMSLDSLDKIFVAFPPVVAQQDELKRISNSLFEIITPNLEPDIKWQAQAILAKVYFFLGMYKECEEIIHNIPNKYSKSIFSPNYGIRLHVSLLAMKGIILEKKSLLKDALEVYNTAFSVYKSDLGPNAILVVSNITATAKEEPVNWPEEILYRRGLISLKTMKEQGLPFCFEYLNHMKNVTPPNFRQFRRAMLIRTIVRVFSEIYKSGSYERFQNILSPNAQKKLSFRYLVMDLHNQLLESLKASVAFPKPGHQNMMIIEASNISFNDWKLSHATSLSDLTQLLRIQYEYVRLTFNSPTIMRNIMNILIQFGDYHEASLAFNTYTTLARRMLDARRKEFASIFDRFGSNRTALSQQISDFENSNENESLSNIVETLVTGMDLFTTKMKKHKDVPKIYQIYLEMINSPPDTLCLGNPKDKVPPYLIARAEINIGLAYGIFLRLENSASKRCYYHQMAIDKLQNAKDICEKELESCTVGSTLYESTLKTSSDAKFYLAFQYAVGGRDIGTAIEYLKKSISENQRSIRSWHLLALLMSTSAGFSAKKGDFTSFDAHRKSLRLRDALTVCEIGLRQNHWWWNVEQNLLKPKSFEDSYDHEESNNPDPLVSSFVSIAPIDPLDSSSYEVSVEQGIEFLKLRLLYFTIKRELEGPISVLSAMPALFELYSKICGAVKAVPSEIHDASKTLLLLSEQIQNSASYISYGEVGGGSLKDYRVSTYLRTDRALSVLSASRASTVTNLAHALQPKLIAKSLARSIFSARAPVVKIKKNKNADLIQDYSSSPLSPSLANQTGKTQELNNKKTHAAKTTGTKRATGKIRDIKKTNPGSKLSFSTVDREDSVEESGSKENQASSINENLSTSPKSSLMNSSGAPNLNLFYPISENSEESSESEIESNELEESDTDSDPDSLILNELTSKTDRDGSSILDIADQQELSANKKKKSKISKKMLTKRMKKAKNIFKNSNADSRQKPEHRLPKQSKEARLSNYDQVNRDSLDYSLKRFTMDEKVAANLQGGILGIDDENDISSIGSKKHTNQLPPSTSVHYFNEAAEKLVPNYVNLPKMSAFDLDSNAIAFSDRKHRLSEYNSKVNRRASSIISLEDQRAEIKSPSSPTRNQKAHFLEKSNATKPSNIGYSDIQNLTKEQKVLLENVQASSTSSGSAYSSVYFKQTLTRLKRCHELSEAVLSNLWVFASQCFLLLEKYNDGIESLRDAALSNPLDPRILLMRSQLYLAQAHSLKRTANSNYNSLYKSSISEMNYDLFQHRISSTFVNQNGATKPKFSGTEQNIDCDNDPEFAQDDVYDSLGSDMFEEANESLHTLKDDKITNLDEQAIGELRSAVSMAPQDPDVLISLSQLEWELGNWEIAYGLANEVTQGRGWSSPEAWYILGVLEKKIALISSKNPILEPLTIETVSNVKKFAKSIYSNIYLNNSDSQFECNVNKQGSNQDKANDEAYLQTGKLCEQKPRFESSTYEINDELDLLSKGVTDLSLRSTFPSDGDTGRFASPLLYFSAGNTPSIQKAHMLTSLKSSAFTETNSVQDIPGSEILDYHAVTSTYKIPENLYRNGTIAPQVQSELQPHSSYKFFAPELTSNQGSYTKKNKNNDSHASSSWIRARQFLTFALELEDTEPIKPFESALLF</sequence>
<proteinExistence type="inferred from homology"/>
<evidence type="ECO:0000313" key="4">
    <source>
        <dbReference type="EMBL" id="PVV02031.1"/>
    </source>
</evidence>
<feature type="compositionally biased region" description="Acidic residues" evidence="3">
    <location>
        <begin position="912"/>
        <end position="935"/>
    </location>
</feature>
<evidence type="ECO:0000256" key="1">
    <source>
        <dbReference type="ARBA" id="ARBA00002550"/>
    </source>
</evidence>
<organism evidence="4 5">
    <name type="scientific">Smittium megazygosporum</name>
    <dbReference type="NCBI Taxonomy" id="133381"/>
    <lineage>
        <taxon>Eukaryota</taxon>
        <taxon>Fungi</taxon>
        <taxon>Fungi incertae sedis</taxon>
        <taxon>Zoopagomycota</taxon>
        <taxon>Kickxellomycotina</taxon>
        <taxon>Harpellomycetes</taxon>
        <taxon>Harpellales</taxon>
        <taxon>Legeriomycetaceae</taxon>
        <taxon>Smittium</taxon>
    </lineage>
</organism>
<dbReference type="PANTHER" id="PTHR23083:SF464">
    <property type="entry name" value="TETRATRICOPEPTIDE REPEAT DOMAIN 7, ISOFORM A"/>
    <property type="match status" value="1"/>
</dbReference>
<feature type="region of interest" description="Disordered" evidence="3">
    <location>
        <begin position="806"/>
        <end position="899"/>
    </location>
</feature>
<feature type="compositionally biased region" description="Polar residues" evidence="3">
    <location>
        <begin position="875"/>
        <end position="899"/>
    </location>
</feature>